<organism evidence="10 11">
    <name type="scientific">Yersinia rochesterensis</name>
    <dbReference type="NCBI Taxonomy" id="1604335"/>
    <lineage>
        <taxon>Bacteria</taxon>
        <taxon>Pseudomonadati</taxon>
        <taxon>Pseudomonadota</taxon>
        <taxon>Gammaproteobacteria</taxon>
        <taxon>Enterobacterales</taxon>
        <taxon>Yersiniaceae</taxon>
        <taxon>Yersinia</taxon>
    </lineage>
</organism>
<dbReference type="HAMAP" id="MF_01016">
    <property type="entry name" value="YidE"/>
    <property type="match status" value="1"/>
</dbReference>
<evidence type="ECO:0000256" key="5">
    <source>
        <dbReference type="ARBA" id="ARBA00022737"/>
    </source>
</evidence>
<feature type="transmembrane region" description="Helical" evidence="8">
    <location>
        <begin position="464"/>
        <end position="485"/>
    </location>
</feature>
<feature type="transmembrane region" description="Helical" evidence="8">
    <location>
        <begin position="65"/>
        <end position="83"/>
    </location>
</feature>
<dbReference type="AlphaFoldDB" id="A0A386HJB4"/>
<keyword evidence="7 8" id="KW-0472">Membrane</keyword>
<dbReference type="SUPFAM" id="SSF116726">
    <property type="entry name" value="TrkA C-terminal domain-like"/>
    <property type="match status" value="2"/>
</dbReference>
<dbReference type="NCBIfam" id="TIGR01625">
    <property type="entry name" value="YidE_YbjL_dupl"/>
    <property type="match status" value="2"/>
</dbReference>
<dbReference type="InterPro" id="IPR006037">
    <property type="entry name" value="RCK_C"/>
</dbReference>
<evidence type="ECO:0000313" key="10">
    <source>
        <dbReference type="EMBL" id="AYD45805.1"/>
    </source>
</evidence>
<dbReference type="Gene3D" id="3.30.70.1450">
    <property type="entry name" value="Regulator of K+ conductance, C-terminal domain"/>
    <property type="match status" value="2"/>
</dbReference>
<dbReference type="Pfam" id="PF06826">
    <property type="entry name" value="Asp-Al_Ex"/>
    <property type="match status" value="2"/>
</dbReference>
<keyword evidence="5" id="KW-0677">Repeat</keyword>
<dbReference type="InterPro" id="IPR023018">
    <property type="entry name" value="Transpt_YidE_put"/>
</dbReference>
<reference evidence="10 11" key="1">
    <citation type="submission" date="2018-09" db="EMBL/GenBank/DDBJ databases">
        <title>Yersinia kristensenii subsp. rochesterensis subsp. nov., Isolated from Human Feces.</title>
        <authorList>
            <person name="Cunningham S.A."/>
            <person name="Jeraldo P."/>
            <person name="Patel R."/>
        </authorList>
    </citation>
    <scope>NUCLEOTIDE SEQUENCE [LARGE SCALE GENOMIC DNA]</scope>
    <source>
        <strain evidence="10 11">ATCC BAA-2637</strain>
    </source>
</reference>
<evidence type="ECO:0000256" key="3">
    <source>
        <dbReference type="ARBA" id="ARBA00022475"/>
    </source>
</evidence>
<dbReference type="PANTHER" id="PTHR30445">
    <property type="entry name" value="K(+)_H(+) ANTIPORTER SUBUNIT KHTT"/>
    <property type="match status" value="1"/>
</dbReference>
<evidence type="ECO:0000256" key="6">
    <source>
        <dbReference type="ARBA" id="ARBA00022989"/>
    </source>
</evidence>
<dbReference type="InterPro" id="IPR006512">
    <property type="entry name" value="YidE_YbjL"/>
</dbReference>
<dbReference type="PROSITE" id="PS51202">
    <property type="entry name" value="RCK_C"/>
    <property type="match status" value="2"/>
</dbReference>
<dbReference type="EMBL" id="CP032482">
    <property type="protein sequence ID" value="AYD45805.1"/>
    <property type="molecule type" value="Genomic_DNA"/>
</dbReference>
<feature type="transmembrane region" description="Helical" evidence="8">
    <location>
        <begin position="371"/>
        <end position="391"/>
    </location>
</feature>
<evidence type="ECO:0000259" key="9">
    <source>
        <dbReference type="PROSITE" id="PS51202"/>
    </source>
</evidence>
<evidence type="ECO:0000256" key="4">
    <source>
        <dbReference type="ARBA" id="ARBA00022692"/>
    </source>
</evidence>
<dbReference type="InterPro" id="IPR050144">
    <property type="entry name" value="AAE_transporter"/>
</dbReference>
<feature type="transmembrane region" description="Helical" evidence="8">
    <location>
        <begin position="95"/>
        <end position="115"/>
    </location>
</feature>
<feature type="transmembrane region" description="Helical" evidence="8">
    <location>
        <begin position="432"/>
        <end position="452"/>
    </location>
</feature>
<proteinExistence type="inferred from homology"/>
<feature type="transmembrane region" description="Helical" evidence="8">
    <location>
        <begin position="530"/>
        <end position="550"/>
    </location>
</feature>
<evidence type="ECO:0000256" key="2">
    <source>
        <dbReference type="ARBA" id="ARBA00022448"/>
    </source>
</evidence>
<comment type="subcellular location">
    <subcellularLocation>
        <location evidence="1 8">Cell membrane</location>
        <topology evidence="1 8">Multi-pass membrane protein</topology>
    </subcellularLocation>
</comment>
<feature type="domain" description="RCK C-terminal" evidence="9">
    <location>
        <begin position="192"/>
        <end position="276"/>
    </location>
</feature>
<dbReference type="RefSeq" id="WP_050291897.1">
    <property type="nucleotide sequence ID" value="NZ_CABHXT010000179.1"/>
</dbReference>
<comment type="similarity">
    <text evidence="8">Belongs to the AAE transporter (TC 2.A.81) family. YidE subfamily.</text>
</comment>
<evidence type="ECO:0000256" key="7">
    <source>
        <dbReference type="ARBA" id="ARBA00023136"/>
    </source>
</evidence>
<accession>A0A386HJB4</accession>
<dbReference type="Pfam" id="PF02080">
    <property type="entry name" value="TrkA_C"/>
    <property type="match status" value="1"/>
</dbReference>
<sequence length="553" mass="58811">MSAIALTVSMLALVAVLGLWIGNWKIYGVGLGIGGVLFGGIIVGHFAQTYQLVLNGDMLHFIQEFGLILFVYTIGIQVGPGFFSSLRVSGLRLNSFAILMVIVGGLVTAIIHKLFAVPLPIILGIFSGAVTNTPALGAAQQILTDLGSPPQLVSQMGMGYAMAYPFGICGILLVMWLIRLFFKINIDREAKEFDSSHGQNRELLQTMNVAVRNPNLHGLSVQDVPLLNSDEVVCSRLKRGDLLMVPLSATVIELGDYLHLVGQREALEKVRLVVGEEVDVTLSTAGTALQTARVVVTNEAVLGKKIRDLNLKQKYDVAITRLNRAGIELVASNSASLQFGDILNLVGRPESIEAVSAVVGNAQQKLQQVQMLPVFIGVGLGVLLGSIPLFIPGFPAALRLGLAGGPLVVALILGRIGSIGKLYWFMPPSANLALRELGIVLFLSVVGLKSGGDFINTLVNGDGLAWIGYGAMITGIPLLTVGILARMLAKMNYLTLCGMLAGSMTDPPALAFANGLHPTSGAAALSYATVYPLAMFLRIMSPQILAVLFWTTM</sequence>
<evidence type="ECO:0000313" key="11">
    <source>
        <dbReference type="Proteomes" id="UP000265864"/>
    </source>
</evidence>
<dbReference type="PANTHER" id="PTHR30445:SF3">
    <property type="entry name" value="TRANSPORT PROTEIN YIDE-RELATED"/>
    <property type="match status" value="1"/>
</dbReference>
<dbReference type="GO" id="GO:0005886">
    <property type="term" value="C:plasma membrane"/>
    <property type="evidence" value="ECO:0007669"/>
    <property type="project" value="UniProtKB-SubCell"/>
</dbReference>
<dbReference type="GeneID" id="82553064"/>
<keyword evidence="4 8" id="KW-0812">Transmembrane</keyword>
<dbReference type="NCBIfam" id="NF003007">
    <property type="entry name" value="PRK03818.1"/>
    <property type="match status" value="1"/>
</dbReference>
<dbReference type="Proteomes" id="UP000265864">
    <property type="component" value="Chromosome"/>
</dbReference>
<keyword evidence="2 8" id="KW-0813">Transport</keyword>
<evidence type="ECO:0000256" key="8">
    <source>
        <dbReference type="HAMAP-Rule" id="MF_01016"/>
    </source>
</evidence>
<name>A0A386HJB4_9GAMM</name>
<keyword evidence="3 8" id="KW-1003">Cell membrane</keyword>
<feature type="transmembrane region" description="Helical" evidence="8">
    <location>
        <begin position="163"/>
        <end position="182"/>
    </location>
</feature>
<evidence type="ECO:0000256" key="1">
    <source>
        <dbReference type="ARBA" id="ARBA00004651"/>
    </source>
</evidence>
<feature type="domain" description="RCK C-terminal" evidence="9">
    <location>
        <begin position="279"/>
        <end position="361"/>
    </location>
</feature>
<dbReference type="InterPro" id="IPR036721">
    <property type="entry name" value="RCK_C_sf"/>
</dbReference>
<feature type="transmembrane region" description="Helical" evidence="8">
    <location>
        <begin position="28"/>
        <end position="53"/>
    </location>
</feature>
<dbReference type="GO" id="GO:0008324">
    <property type="term" value="F:monoatomic cation transmembrane transporter activity"/>
    <property type="evidence" value="ECO:0007669"/>
    <property type="project" value="InterPro"/>
</dbReference>
<dbReference type="GO" id="GO:0006813">
    <property type="term" value="P:potassium ion transport"/>
    <property type="evidence" value="ECO:0007669"/>
    <property type="project" value="InterPro"/>
</dbReference>
<protein>
    <recommendedName>
        <fullName evidence="8">Putative transport protein DXZ79_20275</fullName>
    </recommendedName>
</protein>
<keyword evidence="6 8" id="KW-1133">Transmembrane helix</keyword>
<feature type="transmembrane region" description="Helical" evidence="8">
    <location>
        <begin position="397"/>
        <end position="420"/>
    </location>
</feature>
<feature type="transmembrane region" description="Helical" evidence="8">
    <location>
        <begin position="492"/>
        <end position="510"/>
    </location>
</feature>
<gene>
    <name evidence="10" type="ORF">DXZ79_20275</name>
</gene>